<reference evidence="1" key="2">
    <citation type="submission" date="2020-02" db="EMBL/GenBank/DDBJ databases">
        <authorList>
            <consortium name="NCBI Pathogen Detection Project"/>
        </authorList>
    </citation>
    <scope>NUCLEOTIDE SEQUENCE</scope>
    <source>
        <strain evidence="1">MA.CK_93/00017804</strain>
    </source>
</reference>
<name>A0A742RDH9_SALER</name>
<dbReference type="AlphaFoldDB" id="A0A742RDH9"/>
<reference evidence="1" key="1">
    <citation type="journal article" date="2018" name="Genome Biol.">
        <title>SKESA: strategic k-mer extension for scrupulous assemblies.</title>
        <authorList>
            <person name="Souvorov A."/>
            <person name="Agarwala R."/>
            <person name="Lipman D.J."/>
        </authorList>
    </citation>
    <scope>NUCLEOTIDE SEQUENCE</scope>
    <source>
        <strain evidence="1">MA.CK_93/00017804</strain>
    </source>
</reference>
<comment type="caution">
    <text evidence="1">The sequence shown here is derived from an EMBL/GenBank/DDBJ whole genome shotgun (WGS) entry which is preliminary data.</text>
</comment>
<organism evidence="1">
    <name type="scientific">Salmonella enterica</name>
    <name type="common">Salmonella choleraesuis</name>
    <dbReference type="NCBI Taxonomy" id="28901"/>
    <lineage>
        <taxon>Bacteria</taxon>
        <taxon>Pseudomonadati</taxon>
        <taxon>Pseudomonadota</taxon>
        <taxon>Gammaproteobacteria</taxon>
        <taxon>Enterobacterales</taxon>
        <taxon>Enterobacteriaceae</taxon>
        <taxon>Salmonella</taxon>
    </lineage>
</organism>
<gene>
    <name evidence="1" type="ORF">G8M00_005242</name>
</gene>
<sequence length="73" mass="8320">MSLNTYFFVINNQMTSNHGVPDSNVHRPDIFKTMIHFPNHERAIKNVVMGRKSWLFAGWCVFWPGVTGHSGGT</sequence>
<protein>
    <submittedName>
        <fullName evidence="1">Uncharacterized protein</fullName>
    </submittedName>
</protein>
<accession>A0A742RDH9</accession>
<dbReference type="EMBL" id="DAAUNA010000031">
    <property type="protein sequence ID" value="HAF1406580.1"/>
    <property type="molecule type" value="Genomic_DNA"/>
</dbReference>
<proteinExistence type="predicted"/>
<evidence type="ECO:0000313" key="1">
    <source>
        <dbReference type="EMBL" id="HAF1406580.1"/>
    </source>
</evidence>